<comment type="caution">
    <text evidence="1">The sequence shown here is derived from an EMBL/GenBank/DDBJ whole genome shotgun (WGS) entry which is preliminary data.</text>
</comment>
<name>A0AAN9LQE4_CANGL</name>
<organism evidence="1 2">
    <name type="scientific">Canavalia gladiata</name>
    <name type="common">Sword bean</name>
    <name type="synonym">Dolichos gladiatus</name>
    <dbReference type="NCBI Taxonomy" id="3824"/>
    <lineage>
        <taxon>Eukaryota</taxon>
        <taxon>Viridiplantae</taxon>
        <taxon>Streptophyta</taxon>
        <taxon>Embryophyta</taxon>
        <taxon>Tracheophyta</taxon>
        <taxon>Spermatophyta</taxon>
        <taxon>Magnoliopsida</taxon>
        <taxon>eudicotyledons</taxon>
        <taxon>Gunneridae</taxon>
        <taxon>Pentapetalae</taxon>
        <taxon>rosids</taxon>
        <taxon>fabids</taxon>
        <taxon>Fabales</taxon>
        <taxon>Fabaceae</taxon>
        <taxon>Papilionoideae</taxon>
        <taxon>50 kb inversion clade</taxon>
        <taxon>NPAAA clade</taxon>
        <taxon>indigoferoid/millettioid clade</taxon>
        <taxon>Phaseoleae</taxon>
        <taxon>Canavalia</taxon>
    </lineage>
</organism>
<dbReference type="EMBL" id="JAYMYQ010000004">
    <property type="protein sequence ID" value="KAK7338499.1"/>
    <property type="molecule type" value="Genomic_DNA"/>
</dbReference>
<dbReference type="AlphaFoldDB" id="A0AAN9LQE4"/>
<protein>
    <submittedName>
        <fullName evidence="1">Uncharacterized protein</fullName>
    </submittedName>
</protein>
<proteinExistence type="predicted"/>
<keyword evidence="2" id="KW-1185">Reference proteome</keyword>
<evidence type="ECO:0000313" key="2">
    <source>
        <dbReference type="Proteomes" id="UP001367508"/>
    </source>
</evidence>
<gene>
    <name evidence="1" type="ORF">VNO77_19110</name>
</gene>
<accession>A0AAN9LQE4</accession>
<sequence>MGSGQWNGDERRWNEKMVSEMGRFLVKTMRLRNYSSVRVFMDRSLPWRRKESLLRALLEVPDTSVVDGRPY</sequence>
<reference evidence="1 2" key="1">
    <citation type="submission" date="2024-01" db="EMBL/GenBank/DDBJ databases">
        <title>The genomes of 5 underutilized Papilionoideae crops provide insights into root nodulation and disease resistanc.</title>
        <authorList>
            <person name="Jiang F."/>
        </authorList>
    </citation>
    <scope>NUCLEOTIDE SEQUENCE [LARGE SCALE GENOMIC DNA]</scope>
    <source>
        <strain evidence="1">LVBAO_FW01</strain>
        <tissue evidence="1">Leaves</tissue>
    </source>
</reference>
<dbReference type="Proteomes" id="UP001367508">
    <property type="component" value="Unassembled WGS sequence"/>
</dbReference>
<evidence type="ECO:0000313" key="1">
    <source>
        <dbReference type="EMBL" id="KAK7338499.1"/>
    </source>
</evidence>